<dbReference type="PANTHER" id="PTHR10963:SF55">
    <property type="entry name" value="GLYCOSIDE HYDROLASE FAMILY 16 PROTEIN"/>
    <property type="match status" value="1"/>
</dbReference>
<evidence type="ECO:0000259" key="4">
    <source>
        <dbReference type="PROSITE" id="PS51762"/>
    </source>
</evidence>
<evidence type="ECO:0000256" key="3">
    <source>
        <dbReference type="SAM" id="Phobius"/>
    </source>
</evidence>
<proteinExistence type="inferred from homology"/>
<dbReference type="EMBL" id="KN822036">
    <property type="protein sequence ID" value="KIM63234.1"/>
    <property type="molecule type" value="Genomic_DNA"/>
</dbReference>
<keyword evidence="3" id="KW-1133">Transmembrane helix</keyword>
<feature type="domain" description="GH16" evidence="4">
    <location>
        <begin position="313"/>
        <end position="607"/>
    </location>
</feature>
<accession>A0A0C3E446</accession>
<reference evidence="6" key="2">
    <citation type="submission" date="2015-01" db="EMBL/GenBank/DDBJ databases">
        <title>Evolutionary Origins and Diversification of the Mycorrhizal Mutualists.</title>
        <authorList>
            <consortium name="DOE Joint Genome Institute"/>
            <consortium name="Mycorrhizal Genomics Consortium"/>
            <person name="Kohler A."/>
            <person name="Kuo A."/>
            <person name="Nagy L.G."/>
            <person name="Floudas D."/>
            <person name="Copeland A."/>
            <person name="Barry K.W."/>
            <person name="Cichocki N."/>
            <person name="Veneault-Fourrey C."/>
            <person name="LaButti K."/>
            <person name="Lindquist E.A."/>
            <person name="Lipzen A."/>
            <person name="Lundell T."/>
            <person name="Morin E."/>
            <person name="Murat C."/>
            <person name="Riley R."/>
            <person name="Ohm R."/>
            <person name="Sun H."/>
            <person name="Tunlid A."/>
            <person name="Henrissat B."/>
            <person name="Grigoriev I.V."/>
            <person name="Hibbett D.S."/>
            <person name="Martin F."/>
        </authorList>
    </citation>
    <scope>NUCLEOTIDE SEQUENCE [LARGE SCALE GENOMIC DNA]</scope>
    <source>
        <strain evidence="6">Foug A</strain>
    </source>
</reference>
<dbReference type="Pfam" id="PF00722">
    <property type="entry name" value="Glyco_hydro_16"/>
    <property type="match status" value="1"/>
</dbReference>
<reference evidence="5 6" key="1">
    <citation type="submission" date="2014-04" db="EMBL/GenBank/DDBJ databases">
        <authorList>
            <consortium name="DOE Joint Genome Institute"/>
            <person name="Kuo A."/>
            <person name="Kohler A."/>
            <person name="Nagy L.G."/>
            <person name="Floudas D."/>
            <person name="Copeland A."/>
            <person name="Barry K.W."/>
            <person name="Cichocki N."/>
            <person name="Veneault-Fourrey C."/>
            <person name="LaButti K."/>
            <person name="Lindquist E.A."/>
            <person name="Lipzen A."/>
            <person name="Lundell T."/>
            <person name="Morin E."/>
            <person name="Murat C."/>
            <person name="Sun H."/>
            <person name="Tunlid A."/>
            <person name="Henrissat B."/>
            <person name="Grigoriev I.V."/>
            <person name="Hibbett D.S."/>
            <person name="Martin F."/>
            <person name="Nordberg H.P."/>
            <person name="Cantor M.N."/>
            <person name="Hua S.X."/>
        </authorList>
    </citation>
    <scope>NUCLEOTIDE SEQUENCE [LARGE SCALE GENOMIC DNA]</scope>
    <source>
        <strain evidence="5 6">Foug A</strain>
    </source>
</reference>
<keyword evidence="3" id="KW-0472">Membrane</keyword>
<dbReference type="SUPFAM" id="SSF49899">
    <property type="entry name" value="Concanavalin A-like lectins/glucanases"/>
    <property type="match status" value="1"/>
</dbReference>
<dbReference type="HOGENOM" id="CLU_019533_1_0_1"/>
<comment type="similarity">
    <text evidence="1">Belongs to the glycosyl hydrolase 16 family.</text>
</comment>
<keyword evidence="3" id="KW-0812">Transmembrane</keyword>
<dbReference type="PROSITE" id="PS51762">
    <property type="entry name" value="GH16_2"/>
    <property type="match status" value="1"/>
</dbReference>
<sequence length="607" mass="66886">MNHVTTARRSPAVRAVMSASDRSSNNLPPSSPFFLGEDPYRQSERHNPHSMTTTPANSRPSTSGGSMSNPFSPPPSVRNSDVQLDSSSSGNSSPQPRHVHSGSSGHRPKASSVSIASEPFPRQNVTIVDRTDPTRGASYYGHGYRPSRASSGARLRESFAAPPSRPVTAYSTAPSVATTNAKGKRLKSTLLEDPSTLQKPWLEKKDPYGRLAYLLTYAIASLGIIASVARCYFGYKSVPMIKGNLCMVLDEEFDTDTDTVFGSGSNWFREVELGGYGNGEFEMTTSSTNNSYVANGYLYITPTLTSDTIGMDSIFDGYTYNLTDCTYNVTNPESVPGGTNTTTFDLNAYYQACGAVSNNTAGTVIPPVQSARISTKYSASIRYGRVEVRAKLPRGDWLWPAIWMLPVNNTYGPWPMSGEIDIMESRGNGRDYPDQGIDYARGSLNWGPLPFLNAVSKTFGWWTQRRTDYGEAFHTYALEWTSDFLRIYVDNRLQFMLQLSFSEPFFSRGDFPPVVENGTTPIVLENPWVNGTNATPFDQPFYLILSLAVGGTNGWFPDNAGNKPWLDGSNTAMKDFALAQNTWESTWGSDGESKSLMIDYVKMWQLC</sequence>
<gene>
    <name evidence="5" type="ORF">SCLCIDRAFT_1214340</name>
</gene>
<dbReference type="GO" id="GO:0004553">
    <property type="term" value="F:hydrolase activity, hydrolyzing O-glycosyl compounds"/>
    <property type="evidence" value="ECO:0007669"/>
    <property type="project" value="InterPro"/>
</dbReference>
<feature type="region of interest" description="Disordered" evidence="2">
    <location>
        <begin position="1"/>
        <end position="185"/>
    </location>
</feature>
<dbReference type="InterPro" id="IPR013320">
    <property type="entry name" value="ConA-like_dom_sf"/>
</dbReference>
<dbReference type="GO" id="GO:0005975">
    <property type="term" value="P:carbohydrate metabolic process"/>
    <property type="evidence" value="ECO:0007669"/>
    <property type="project" value="InterPro"/>
</dbReference>
<keyword evidence="5" id="KW-0378">Hydrolase</keyword>
<keyword evidence="6" id="KW-1185">Reference proteome</keyword>
<dbReference type="InterPro" id="IPR050546">
    <property type="entry name" value="Glycosyl_Hydrlase_16"/>
</dbReference>
<feature type="compositionally biased region" description="Polar residues" evidence="2">
    <location>
        <begin position="169"/>
        <end position="181"/>
    </location>
</feature>
<dbReference type="InterPro" id="IPR000757">
    <property type="entry name" value="Beta-glucanase-like"/>
</dbReference>
<evidence type="ECO:0000313" key="6">
    <source>
        <dbReference type="Proteomes" id="UP000053989"/>
    </source>
</evidence>
<evidence type="ECO:0000256" key="1">
    <source>
        <dbReference type="ARBA" id="ARBA00006865"/>
    </source>
</evidence>
<evidence type="ECO:0000313" key="5">
    <source>
        <dbReference type="EMBL" id="KIM63234.1"/>
    </source>
</evidence>
<dbReference type="Proteomes" id="UP000053989">
    <property type="component" value="Unassembled WGS sequence"/>
</dbReference>
<name>A0A0C3E446_9AGAM</name>
<dbReference type="OrthoDB" id="4781at2759"/>
<organism evidence="5 6">
    <name type="scientific">Scleroderma citrinum Foug A</name>
    <dbReference type="NCBI Taxonomy" id="1036808"/>
    <lineage>
        <taxon>Eukaryota</taxon>
        <taxon>Fungi</taxon>
        <taxon>Dikarya</taxon>
        <taxon>Basidiomycota</taxon>
        <taxon>Agaricomycotina</taxon>
        <taxon>Agaricomycetes</taxon>
        <taxon>Agaricomycetidae</taxon>
        <taxon>Boletales</taxon>
        <taxon>Sclerodermatineae</taxon>
        <taxon>Sclerodermataceae</taxon>
        <taxon>Scleroderma</taxon>
    </lineage>
</organism>
<dbReference type="AlphaFoldDB" id="A0A0C3E446"/>
<feature type="compositionally biased region" description="Basic and acidic residues" evidence="2">
    <location>
        <begin position="38"/>
        <end position="47"/>
    </location>
</feature>
<dbReference type="PANTHER" id="PTHR10963">
    <property type="entry name" value="GLYCOSYL HYDROLASE-RELATED"/>
    <property type="match status" value="1"/>
</dbReference>
<evidence type="ECO:0000256" key="2">
    <source>
        <dbReference type="SAM" id="MobiDB-lite"/>
    </source>
</evidence>
<dbReference type="InParanoid" id="A0A0C3E446"/>
<feature type="transmembrane region" description="Helical" evidence="3">
    <location>
        <begin position="211"/>
        <end position="235"/>
    </location>
</feature>
<feature type="compositionally biased region" description="Low complexity" evidence="2">
    <location>
        <begin position="23"/>
        <end position="35"/>
    </location>
</feature>
<dbReference type="STRING" id="1036808.A0A0C3E446"/>
<dbReference type="Gene3D" id="2.60.120.200">
    <property type="match status" value="1"/>
</dbReference>
<feature type="compositionally biased region" description="Polar residues" evidence="2">
    <location>
        <begin position="49"/>
        <end position="70"/>
    </location>
</feature>
<protein>
    <submittedName>
        <fullName evidence="5">Glycoside hydrolase family 16 protein</fullName>
    </submittedName>
</protein>